<protein>
    <submittedName>
        <fullName evidence="1">Uncharacterized protein</fullName>
    </submittedName>
</protein>
<evidence type="ECO:0000313" key="2">
    <source>
        <dbReference type="Proteomes" id="UP000215335"/>
    </source>
</evidence>
<reference evidence="1 2" key="1">
    <citation type="journal article" date="2017" name="Curr. Biol.">
        <title>The Evolution of Venom by Co-option of Single-Copy Genes.</title>
        <authorList>
            <person name="Martinson E.O."/>
            <person name="Mrinalini"/>
            <person name="Kelkar Y.D."/>
            <person name="Chang C.H."/>
            <person name="Werren J.H."/>
        </authorList>
    </citation>
    <scope>NUCLEOTIDE SEQUENCE [LARGE SCALE GENOMIC DNA]</scope>
    <source>
        <strain evidence="1 2">Alberta</strain>
        <tissue evidence="1">Whole body</tissue>
    </source>
</reference>
<dbReference type="AlphaFoldDB" id="A0A232EUB2"/>
<name>A0A232EUB2_9HYME</name>
<proteinExistence type="predicted"/>
<organism evidence="1 2">
    <name type="scientific">Trichomalopsis sarcophagae</name>
    <dbReference type="NCBI Taxonomy" id="543379"/>
    <lineage>
        <taxon>Eukaryota</taxon>
        <taxon>Metazoa</taxon>
        <taxon>Ecdysozoa</taxon>
        <taxon>Arthropoda</taxon>
        <taxon>Hexapoda</taxon>
        <taxon>Insecta</taxon>
        <taxon>Pterygota</taxon>
        <taxon>Neoptera</taxon>
        <taxon>Endopterygota</taxon>
        <taxon>Hymenoptera</taxon>
        <taxon>Apocrita</taxon>
        <taxon>Proctotrupomorpha</taxon>
        <taxon>Chalcidoidea</taxon>
        <taxon>Pteromalidae</taxon>
        <taxon>Pteromalinae</taxon>
        <taxon>Trichomalopsis</taxon>
    </lineage>
</organism>
<keyword evidence="2" id="KW-1185">Reference proteome</keyword>
<dbReference type="EMBL" id="NNAY01002154">
    <property type="protein sequence ID" value="OXU21924.1"/>
    <property type="molecule type" value="Genomic_DNA"/>
</dbReference>
<sequence length="175" mass="20854">MNLLLRYGAKFYACRIYCLAREISERRFVNLDDLRTLKIDHPQLYQIFSESKAEWQNLSQTKFMKNITYRDLMENPIDKFLLITFNSIKERRTEWEEKEKFLDEITFELIHTPILEEITVSHVYTRHGFRITIRRRVEECNAVAAVAFRQSVCLASQRVSVQARGPSLFRCTLHS</sequence>
<gene>
    <name evidence="1" type="ORF">TSAR_008110</name>
</gene>
<evidence type="ECO:0000313" key="1">
    <source>
        <dbReference type="EMBL" id="OXU21924.1"/>
    </source>
</evidence>
<accession>A0A232EUB2</accession>
<dbReference type="Proteomes" id="UP000215335">
    <property type="component" value="Unassembled WGS sequence"/>
</dbReference>
<comment type="caution">
    <text evidence="1">The sequence shown here is derived from an EMBL/GenBank/DDBJ whole genome shotgun (WGS) entry which is preliminary data.</text>
</comment>